<gene>
    <name evidence="6" type="ORF">LARSCL_LOCUS491</name>
</gene>
<dbReference type="PANTHER" id="PTHR21191:SF16">
    <property type="entry name" value="AQUAPORIN"/>
    <property type="match status" value="1"/>
</dbReference>
<evidence type="ECO:0000256" key="4">
    <source>
        <dbReference type="ARBA" id="ARBA00023136"/>
    </source>
</evidence>
<feature type="transmembrane region" description="Helical" evidence="5">
    <location>
        <begin position="242"/>
        <end position="259"/>
    </location>
</feature>
<keyword evidence="4 5" id="KW-0472">Membrane</keyword>
<evidence type="ECO:0000256" key="5">
    <source>
        <dbReference type="SAM" id="Phobius"/>
    </source>
</evidence>
<dbReference type="AlphaFoldDB" id="A0AAV1YRU1"/>
<dbReference type="PANTHER" id="PTHR21191">
    <property type="entry name" value="AQUAPORIN"/>
    <property type="match status" value="1"/>
</dbReference>
<evidence type="ECO:0000313" key="7">
    <source>
        <dbReference type="Proteomes" id="UP001497382"/>
    </source>
</evidence>
<dbReference type="SUPFAM" id="SSF81338">
    <property type="entry name" value="Aquaporin-like"/>
    <property type="match status" value="1"/>
</dbReference>
<feature type="transmembrane region" description="Helical" evidence="5">
    <location>
        <begin position="79"/>
        <end position="98"/>
    </location>
</feature>
<protein>
    <recommendedName>
        <fullName evidence="8">Aquaporin</fullName>
    </recommendedName>
</protein>
<reference evidence="6 7" key="1">
    <citation type="submission" date="2024-04" db="EMBL/GenBank/DDBJ databases">
        <authorList>
            <person name="Rising A."/>
            <person name="Reimegard J."/>
            <person name="Sonavane S."/>
            <person name="Akerstrom W."/>
            <person name="Nylinder S."/>
            <person name="Hedman E."/>
            <person name="Kallberg Y."/>
        </authorList>
    </citation>
    <scope>NUCLEOTIDE SEQUENCE [LARGE SCALE GENOMIC DNA]</scope>
</reference>
<sequence length="271" mass="29537">MISKRKHVFTDHKMIESIPPTCVPYLVLLMNSTVFHILRKGLLRFTPSGLQIVVAEIIATLELCCACAELGVCYEIHGYLGLGIPLLALCFWWCSVWGNAEACPCGPFEECLFGTGLDAEVGKKLLGQAVGGAITSFWINYIWSFHMNEEHEALHTAAECQAGLQVHMGLGALIEGIITLISRVVALESVNWNPEISLSTNAIVTTVLVLAATSTTGGFFNPVLATALTLGCRGNTLVEHIVVYWIGSLVGGFIGRYLFHLRHGYDKLKES</sequence>
<dbReference type="GO" id="GO:0016020">
    <property type="term" value="C:membrane"/>
    <property type="evidence" value="ECO:0007669"/>
    <property type="project" value="UniProtKB-SubCell"/>
</dbReference>
<evidence type="ECO:0000256" key="3">
    <source>
        <dbReference type="ARBA" id="ARBA00022989"/>
    </source>
</evidence>
<evidence type="ECO:0000256" key="1">
    <source>
        <dbReference type="ARBA" id="ARBA00004141"/>
    </source>
</evidence>
<keyword evidence="3 5" id="KW-1133">Transmembrane helix</keyword>
<dbReference type="Proteomes" id="UP001497382">
    <property type="component" value="Unassembled WGS sequence"/>
</dbReference>
<evidence type="ECO:0000313" key="6">
    <source>
        <dbReference type="EMBL" id="CAL1261596.1"/>
    </source>
</evidence>
<dbReference type="InterPro" id="IPR023271">
    <property type="entry name" value="Aquaporin-like"/>
</dbReference>
<accession>A0AAV1YRU1</accession>
<name>A0AAV1YRU1_9ARAC</name>
<comment type="subcellular location">
    <subcellularLocation>
        <location evidence="1">Membrane</location>
        <topology evidence="1">Multi-pass membrane protein</topology>
    </subcellularLocation>
</comment>
<dbReference type="GO" id="GO:0015267">
    <property type="term" value="F:channel activity"/>
    <property type="evidence" value="ECO:0007669"/>
    <property type="project" value="TreeGrafter"/>
</dbReference>
<comment type="caution">
    <text evidence="6">The sequence shown here is derived from an EMBL/GenBank/DDBJ whole genome shotgun (WGS) entry which is preliminary data.</text>
</comment>
<keyword evidence="7" id="KW-1185">Reference proteome</keyword>
<keyword evidence="2 5" id="KW-0812">Transmembrane</keyword>
<dbReference type="EMBL" id="CAXIEN010000002">
    <property type="protein sequence ID" value="CAL1261596.1"/>
    <property type="molecule type" value="Genomic_DNA"/>
</dbReference>
<proteinExistence type="predicted"/>
<dbReference type="Gene3D" id="1.20.1080.10">
    <property type="entry name" value="Glycerol uptake facilitator protein"/>
    <property type="match status" value="1"/>
</dbReference>
<dbReference type="GO" id="GO:0005737">
    <property type="term" value="C:cytoplasm"/>
    <property type="evidence" value="ECO:0007669"/>
    <property type="project" value="TreeGrafter"/>
</dbReference>
<evidence type="ECO:0000256" key="2">
    <source>
        <dbReference type="ARBA" id="ARBA00022692"/>
    </source>
</evidence>
<evidence type="ECO:0008006" key="8">
    <source>
        <dbReference type="Google" id="ProtNLM"/>
    </source>
</evidence>
<dbReference type="InterPro" id="IPR051883">
    <property type="entry name" value="AQP11/12_channel"/>
</dbReference>
<organism evidence="6 7">
    <name type="scientific">Larinioides sclopetarius</name>
    <dbReference type="NCBI Taxonomy" id="280406"/>
    <lineage>
        <taxon>Eukaryota</taxon>
        <taxon>Metazoa</taxon>
        <taxon>Ecdysozoa</taxon>
        <taxon>Arthropoda</taxon>
        <taxon>Chelicerata</taxon>
        <taxon>Arachnida</taxon>
        <taxon>Araneae</taxon>
        <taxon>Araneomorphae</taxon>
        <taxon>Entelegynae</taxon>
        <taxon>Araneoidea</taxon>
        <taxon>Araneidae</taxon>
        <taxon>Larinioides</taxon>
    </lineage>
</organism>